<keyword evidence="2 5" id="KW-0012">Acyltransferase</keyword>
<evidence type="ECO:0000256" key="2">
    <source>
        <dbReference type="ARBA" id="ARBA00023315"/>
    </source>
</evidence>
<gene>
    <name evidence="5" type="primary">rimJ</name>
    <name evidence="5" type="ORF">BACCIP111899_01201</name>
</gene>
<dbReference type="EC" id="2.3.1.267" evidence="5"/>
<evidence type="ECO:0000256" key="1">
    <source>
        <dbReference type="ARBA" id="ARBA00022679"/>
    </source>
</evidence>
<dbReference type="EMBL" id="CAKJTI010000004">
    <property type="protein sequence ID" value="CAG9612029.1"/>
    <property type="molecule type" value="Genomic_DNA"/>
</dbReference>
<dbReference type="Pfam" id="PF13302">
    <property type="entry name" value="Acetyltransf_3"/>
    <property type="match status" value="1"/>
</dbReference>
<sequence>MKLKGNSIFVKILEESDAEKLLDLELKNRDFFQLYTALREDDFYTLEGQLNRIRENKEKKDLDQLYSFGIYVIETEELIGNITLTEVLRGPLQSCFIGYALDKNHNGKGYMTEAVKLVVSYAFDELKLHRIEAGVMPHNIGSIKVLEKSGFHKEGIAKKNVKINGRWEDHQVLAIVNDNAE</sequence>
<comment type="similarity">
    <text evidence="3">Belongs to the acetyltransferase family. RimJ subfamily.</text>
</comment>
<evidence type="ECO:0000256" key="3">
    <source>
        <dbReference type="ARBA" id="ARBA00038502"/>
    </source>
</evidence>
<dbReference type="Gene3D" id="3.40.630.30">
    <property type="match status" value="1"/>
</dbReference>
<comment type="caution">
    <text evidence="5">The sequence shown here is derived from an EMBL/GenBank/DDBJ whole genome shotgun (WGS) entry which is preliminary data.</text>
</comment>
<dbReference type="PROSITE" id="PS51186">
    <property type="entry name" value="GNAT"/>
    <property type="match status" value="1"/>
</dbReference>
<dbReference type="PANTHER" id="PTHR43792">
    <property type="entry name" value="GNAT FAMILY, PUTATIVE (AFU_ORTHOLOGUE AFUA_3G00765)-RELATED-RELATED"/>
    <property type="match status" value="1"/>
</dbReference>
<protein>
    <submittedName>
        <fullName evidence="5">[Ribosomal protein S5]-alanine N-acetyltransferase</fullName>
        <ecNumber evidence="5">2.3.1.267</ecNumber>
    </submittedName>
</protein>
<dbReference type="InterPro" id="IPR051531">
    <property type="entry name" value="N-acetyltransferase"/>
</dbReference>
<dbReference type="InterPro" id="IPR000182">
    <property type="entry name" value="GNAT_dom"/>
</dbReference>
<keyword evidence="6" id="KW-1185">Reference proteome</keyword>
<feature type="domain" description="N-acetyltransferase" evidence="4">
    <location>
        <begin position="8"/>
        <end position="178"/>
    </location>
</feature>
<dbReference type="InterPro" id="IPR016181">
    <property type="entry name" value="Acyl_CoA_acyltransferase"/>
</dbReference>
<reference evidence="5 6" key="1">
    <citation type="submission" date="2021-10" db="EMBL/GenBank/DDBJ databases">
        <authorList>
            <person name="Criscuolo A."/>
        </authorList>
    </citation>
    <scope>NUCLEOTIDE SEQUENCE [LARGE SCALE GENOMIC DNA]</scope>
    <source>
        <strain evidence="6">CIP 111899</strain>
    </source>
</reference>
<proteinExistence type="inferred from homology"/>
<dbReference type="SUPFAM" id="SSF55729">
    <property type="entry name" value="Acyl-CoA N-acyltransferases (Nat)"/>
    <property type="match status" value="1"/>
</dbReference>
<accession>A0ABN7ZSW0</accession>
<dbReference type="Proteomes" id="UP000789423">
    <property type="component" value="Unassembled WGS sequence"/>
</dbReference>
<evidence type="ECO:0000313" key="5">
    <source>
        <dbReference type="EMBL" id="CAG9612029.1"/>
    </source>
</evidence>
<dbReference type="PANTHER" id="PTHR43792:SF8">
    <property type="entry name" value="[RIBOSOMAL PROTEIN US5]-ALANINE N-ACETYLTRANSFERASE"/>
    <property type="match status" value="1"/>
</dbReference>
<evidence type="ECO:0000259" key="4">
    <source>
        <dbReference type="PROSITE" id="PS51186"/>
    </source>
</evidence>
<organism evidence="5 6">
    <name type="scientific">Bacillus rhizoplanae</name>
    <dbReference type="NCBI Taxonomy" id="2880966"/>
    <lineage>
        <taxon>Bacteria</taxon>
        <taxon>Bacillati</taxon>
        <taxon>Bacillota</taxon>
        <taxon>Bacilli</taxon>
        <taxon>Bacillales</taxon>
        <taxon>Bacillaceae</taxon>
        <taxon>Bacillus</taxon>
    </lineage>
</organism>
<name>A0ABN7ZSW0_9BACI</name>
<evidence type="ECO:0000313" key="6">
    <source>
        <dbReference type="Proteomes" id="UP000789423"/>
    </source>
</evidence>
<dbReference type="GO" id="GO:0008999">
    <property type="term" value="F:protein-N-terminal-alanine acetyltransferase activity"/>
    <property type="evidence" value="ECO:0007669"/>
    <property type="project" value="UniProtKB-EC"/>
</dbReference>
<keyword evidence="1 5" id="KW-0808">Transferase</keyword>